<feature type="region of interest" description="Disordered" evidence="1">
    <location>
        <begin position="1"/>
        <end position="56"/>
    </location>
</feature>
<evidence type="ECO:0000313" key="3">
    <source>
        <dbReference type="Proteomes" id="UP000004849"/>
    </source>
</evidence>
<reference evidence="2 3" key="2">
    <citation type="submission" date="2008-10" db="EMBL/GenBank/DDBJ databases">
        <authorList>
            <person name="Fulton L."/>
            <person name="Clifton S."/>
            <person name="Fulton B."/>
            <person name="Xu J."/>
            <person name="Minx P."/>
            <person name="Pepin K.H."/>
            <person name="Johnson M."/>
            <person name="Thiruvilangam P."/>
            <person name="Bhonagiri V."/>
            <person name="Nash W.E."/>
            <person name="Mardis E.R."/>
            <person name="Wilson R.K."/>
        </authorList>
    </citation>
    <scope>NUCLEOTIDE SEQUENCE [LARGE SCALE GENOMIC DNA]</scope>
    <source>
        <strain evidence="2 3">DSM 17855</strain>
    </source>
</reference>
<evidence type="ECO:0000313" key="2">
    <source>
        <dbReference type="EMBL" id="EEB23472.1"/>
    </source>
</evidence>
<evidence type="ECO:0000256" key="1">
    <source>
        <dbReference type="SAM" id="MobiDB-lite"/>
    </source>
</evidence>
<gene>
    <name evidence="2" type="ORF">BACDOR_03924</name>
</gene>
<proteinExistence type="predicted"/>
<sequence>MKEERNRIRQYLPADRHRRNRHDRVGNLRTVRDCRPDGSGKYKGTLQERSFEIGAA</sequence>
<dbReference type="EMBL" id="ABWZ01000075">
    <property type="protein sequence ID" value="EEB23472.1"/>
    <property type="molecule type" value="Genomic_DNA"/>
</dbReference>
<accession>B6W2I4</accession>
<dbReference type="AlphaFoldDB" id="B6W2I4"/>
<organism evidence="2 3">
    <name type="scientific">Phocaeicola dorei DSM 17855</name>
    <dbReference type="NCBI Taxonomy" id="483217"/>
    <lineage>
        <taxon>Bacteria</taxon>
        <taxon>Pseudomonadati</taxon>
        <taxon>Bacteroidota</taxon>
        <taxon>Bacteroidia</taxon>
        <taxon>Bacteroidales</taxon>
        <taxon>Bacteroidaceae</taxon>
        <taxon>Phocaeicola</taxon>
    </lineage>
</organism>
<dbReference type="HOGENOM" id="CLU_3004400_0_0_10"/>
<feature type="compositionally biased region" description="Basic and acidic residues" evidence="1">
    <location>
        <begin position="23"/>
        <end position="40"/>
    </location>
</feature>
<reference evidence="2 3" key="1">
    <citation type="submission" date="2008-10" db="EMBL/GenBank/DDBJ databases">
        <title>Draft genome sequence of Bacteroides dorei (DSM 17855).</title>
        <authorList>
            <person name="Sudarsanam P."/>
            <person name="Ley R."/>
            <person name="Guruge J."/>
            <person name="Turnbaugh P.J."/>
            <person name="Mahowald M."/>
            <person name="Liep D."/>
            <person name="Gordon J."/>
        </authorList>
    </citation>
    <scope>NUCLEOTIDE SEQUENCE [LARGE SCALE GENOMIC DNA]</scope>
    <source>
        <strain evidence="2 3">DSM 17855</strain>
    </source>
</reference>
<dbReference type="Proteomes" id="UP000004849">
    <property type="component" value="Unassembled WGS sequence"/>
</dbReference>
<name>B6W2I4_9BACT</name>
<protein>
    <submittedName>
        <fullName evidence="2">Uncharacterized protein</fullName>
    </submittedName>
</protein>